<evidence type="ECO:0000259" key="3">
    <source>
        <dbReference type="SMART" id="SM00829"/>
    </source>
</evidence>
<dbReference type="SMART" id="SM00829">
    <property type="entry name" value="PKS_ER"/>
    <property type="match status" value="1"/>
</dbReference>
<dbReference type="SUPFAM" id="SSF51735">
    <property type="entry name" value="NAD(P)-binding Rossmann-fold domains"/>
    <property type="match status" value="1"/>
</dbReference>
<accession>A0ABT8LA12</accession>
<dbReference type="InterPro" id="IPR013154">
    <property type="entry name" value="ADH-like_N"/>
</dbReference>
<dbReference type="InterPro" id="IPR020843">
    <property type="entry name" value="ER"/>
</dbReference>
<dbReference type="Pfam" id="PF00107">
    <property type="entry name" value="ADH_zinc_N"/>
    <property type="match status" value="1"/>
</dbReference>
<protein>
    <submittedName>
        <fullName evidence="4">Zinc-dependent alcohol dehydrogenase family protein</fullName>
    </submittedName>
</protein>
<dbReference type="SUPFAM" id="SSF50129">
    <property type="entry name" value="GroES-like"/>
    <property type="match status" value="1"/>
</dbReference>
<dbReference type="PANTHER" id="PTHR48106">
    <property type="entry name" value="QUINONE OXIDOREDUCTASE PIG3-RELATED"/>
    <property type="match status" value="1"/>
</dbReference>
<dbReference type="Gene3D" id="3.90.180.10">
    <property type="entry name" value="Medium-chain alcohol dehydrogenases, catalytic domain"/>
    <property type="match status" value="1"/>
</dbReference>
<dbReference type="Pfam" id="PF08240">
    <property type="entry name" value="ADH_N"/>
    <property type="match status" value="1"/>
</dbReference>
<evidence type="ECO:0000256" key="2">
    <source>
        <dbReference type="ARBA" id="ARBA00023002"/>
    </source>
</evidence>
<sequence length="324" mass="35093">MKSAQFEKLGPPTTVLTLTDIPIPEPGPGEVVIKVNTCNINPADIMFVQGMYGIRPELPSAAGFEGAGSIHTCGEGVQMPEGTRVVFITIGAWQQYVRVPAKTIIPIPDELNDEVACQAFVNPFTAYGMLESSGLVAGDWLLLTAGASACSKFVVQMCRERQINTICTVRDDKQINTLKDTGATEVVNTEKDDLKAEVMRITAKNGVKHVFEAVGGSLGTTALECITRGGTFTAYGMLSLQNMALNTSLLIFKNITVRGFWLTSWLGSLSKEEMILVSKKVMTALATQQVKADVEASYPLEEIIKAIEHMESPGRNGKIILRPH</sequence>
<organism evidence="4 5">
    <name type="scientific">Agaribacillus aureus</name>
    <dbReference type="NCBI Taxonomy" id="3051825"/>
    <lineage>
        <taxon>Bacteria</taxon>
        <taxon>Pseudomonadati</taxon>
        <taxon>Bacteroidota</taxon>
        <taxon>Cytophagia</taxon>
        <taxon>Cytophagales</taxon>
        <taxon>Splendidivirgaceae</taxon>
        <taxon>Agaribacillus</taxon>
    </lineage>
</organism>
<dbReference type="InterPro" id="IPR036291">
    <property type="entry name" value="NAD(P)-bd_dom_sf"/>
</dbReference>
<dbReference type="CDD" id="cd05282">
    <property type="entry name" value="ETR_like"/>
    <property type="match status" value="1"/>
</dbReference>
<dbReference type="InterPro" id="IPR011032">
    <property type="entry name" value="GroES-like_sf"/>
</dbReference>
<evidence type="ECO:0000313" key="4">
    <source>
        <dbReference type="EMBL" id="MDN5213926.1"/>
    </source>
</evidence>
<name>A0ABT8LA12_9BACT</name>
<dbReference type="RefSeq" id="WP_346759265.1">
    <property type="nucleotide sequence ID" value="NZ_JAUJEB010000004.1"/>
</dbReference>
<dbReference type="InterPro" id="IPR013149">
    <property type="entry name" value="ADH-like_C"/>
</dbReference>
<dbReference type="PANTHER" id="PTHR48106:SF2">
    <property type="entry name" value="ZN2+-BINDING DEHYDROGENASE"/>
    <property type="match status" value="1"/>
</dbReference>
<dbReference type="EMBL" id="JAUJEB010000004">
    <property type="protein sequence ID" value="MDN5213926.1"/>
    <property type="molecule type" value="Genomic_DNA"/>
</dbReference>
<reference evidence="4" key="1">
    <citation type="submission" date="2023-06" db="EMBL/GenBank/DDBJ databases">
        <title>Genomic of Agaribacillus aureum.</title>
        <authorList>
            <person name="Wang G."/>
        </authorList>
    </citation>
    <scope>NUCLEOTIDE SEQUENCE</scope>
    <source>
        <strain evidence="4">BMA12</strain>
    </source>
</reference>
<comment type="caution">
    <text evidence="4">The sequence shown here is derived from an EMBL/GenBank/DDBJ whole genome shotgun (WGS) entry which is preliminary data.</text>
</comment>
<evidence type="ECO:0000313" key="5">
    <source>
        <dbReference type="Proteomes" id="UP001172083"/>
    </source>
</evidence>
<feature type="domain" description="Enoyl reductase (ER)" evidence="3">
    <location>
        <begin position="13"/>
        <end position="321"/>
    </location>
</feature>
<keyword evidence="5" id="KW-1185">Reference proteome</keyword>
<gene>
    <name evidence="4" type="ORF">QQ020_17760</name>
</gene>
<dbReference type="Proteomes" id="UP001172083">
    <property type="component" value="Unassembled WGS sequence"/>
</dbReference>
<proteinExistence type="predicted"/>
<dbReference type="Gene3D" id="3.40.50.720">
    <property type="entry name" value="NAD(P)-binding Rossmann-like Domain"/>
    <property type="match status" value="1"/>
</dbReference>
<keyword evidence="2" id="KW-0560">Oxidoreductase</keyword>
<keyword evidence="1" id="KW-0521">NADP</keyword>
<evidence type="ECO:0000256" key="1">
    <source>
        <dbReference type="ARBA" id="ARBA00022857"/>
    </source>
</evidence>